<feature type="transmembrane region" description="Helical" evidence="6">
    <location>
        <begin position="84"/>
        <end position="105"/>
    </location>
</feature>
<feature type="transmembrane region" description="Helical" evidence="6">
    <location>
        <begin position="353"/>
        <end position="376"/>
    </location>
</feature>
<feature type="transmembrane region" description="Helical" evidence="6">
    <location>
        <begin position="141"/>
        <end position="161"/>
    </location>
</feature>
<feature type="transmembrane region" description="Helical" evidence="6">
    <location>
        <begin position="382"/>
        <end position="401"/>
    </location>
</feature>
<feature type="transmembrane region" description="Helical" evidence="6">
    <location>
        <begin position="46"/>
        <end position="63"/>
    </location>
</feature>
<evidence type="ECO:0000256" key="4">
    <source>
        <dbReference type="ARBA" id="ARBA00022989"/>
    </source>
</evidence>
<evidence type="ECO:0000256" key="1">
    <source>
        <dbReference type="ARBA" id="ARBA00004651"/>
    </source>
</evidence>
<reference evidence="7" key="2">
    <citation type="submission" date="2021-04" db="EMBL/GenBank/DDBJ databases">
        <authorList>
            <person name="Gilroy R."/>
        </authorList>
    </citation>
    <scope>NUCLEOTIDE SEQUENCE</scope>
    <source>
        <strain evidence="7">8470</strain>
    </source>
</reference>
<dbReference type="PANTHER" id="PTHR30250:SF11">
    <property type="entry name" value="O-ANTIGEN TRANSPORTER-RELATED"/>
    <property type="match status" value="1"/>
</dbReference>
<feature type="transmembrane region" description="Helical" evidence="6">
    <location>
        <begin position="287"/>
        <end position="306"/>
    </location>
</feature>
<dbReference type="Pfam" id="PF01943">
    <property type="entry name" value="Polysacc_synt"/>
    <property type="match status" value="1"/>
</dbReference>
<dbReference type="InterPro" id="IPR002797">
    <property type="entry name" value="Polysacc_synth"/>
</dbReference>
<dbReference type="InterPro" id="IPR050833">
    <property type="entry name" value="Poly_Biosynth_Transport"/>
</dbReference>
<comment type="caution">
    <text evidence="7">The sequence shown here is derived from an EMBL/GenBank/DDBJ whole genome shotgun (WGS) entry which is preliminary data.</text>
</comment>
<feature type="transmembrane region" description="Helical" evidence="6">
    <location>
        <begin position="7"/>
        <end position="26"/>
    </location>
</feature>
<reference evidence="7" key="1">
    <citation type="journal article" date="2021" name="PeerJ">
        <title>Extensive microbial diversity within the chicken gut microbiome revealed by metagenomics and culture.</title>
        <authorList>
            <person name="Gilroy R."/>
            <person name="Ravi A."/>
            <person name="Getino M."/>
            <person name="Pursley I."/>
            <person name="Horton D.L."/>
            <person name="Alikhan N.F."/>
            <person name="Baker D."/>
            <person name="Gharbi K."/>
            <person name="Hall N."/>
            <person name="Watson M."/>
            <person name="Adriaenssens E.M."/>
            <person name="Foster-Nyarko E."/>
            <person name="Jarju S."/>
            <person name="Secka A."/>
            <person name="Antonio M."/>
            <person name="Oren A."/>
            <person name="Chaudhuri R.R."/>
            <person name="La Ragione R."/>
            <person name="Hildebrand F."/>
            <person name="Pallen M.J."/>
        </authorList>
    </citation>
    <scope>NUCLEOTIDE SEQUENCE</scope>
    <source>
        <strain evidence="7">8470</strain>
    </source>
</reference>
<dbReference type="Proteomes" id="UP000784286">
    <property type="component" value="Unassembled WGS sequence"/>
</dbReference>
<evidence type="ECO:0000256" key="2">
    <source>
        <dbReference type="ARBA" id="ARBA00022475"/>
    </source>
</evidence>
<comment type="subcellular location">
    <subcellularLocation>
        <location evidence="1">Cell membrane</location>
        <topology evidence="1">Multi-pass membrane protein</topology>
    </subcellularLocation>
</comment>
<evidence type="ECO:0000313" key="8">
    <source>
        <dbReference type="Proteomes" id="UP000784286"/>
    </source>
</evidence>
<feature type="transmembrane region" description="Helical" evidence="6">
    <location>
        <begin position="111"/>
        <end position="129"/>
    </location>
</feature>
<evidence type="ECO:0000256" key="5">
    <source>
        <dbReference type="ARBA" id="ARBA00023136"/>
    </source>
</evidence>
<dbReference type="GO" id="GO:0005886">
    <property type="term" value="C:plasma membrane"/>
    <property type="evidence" value="ECO:0007669"/>
    <property type="project" value="UniProtKB-SubCell"/>
</dbReference>
<gene>
    <name evidence="7" type="ORF">H9928_04930</name>
</gene>
<feature type="transmembrane region" description="Helical" evidence="6">
    <location>
        <begin position="438"/>
        <end position="456"/>
    </location>
</feature>
<proteinExistence type="predicted"/>
<keyword evidence="2" id="KW-1003">Cell membrane</keyword>
<name>A0A948TM26_9BACT</name>
<evidence type="ECO:0000256" key="6">
    <source>
        <dbReference type="SAM" id="Phobius"/>
    </source>
</evidence>
<feature type="transmembrane region" description="Helical" evidence="6">
    <location>
        <begin position="248"/>
        <end position="267"/>
    </location>
</feature>
<dbReference type="AlphaFoldDB" id="A0A948TM26"/>
<evidence type="ECO:0000256" key="3">
    <source>
        <dbReference type="ARBA" id="ARBA00022692"/>
    </source>
</evidence>
<protein>
    <submittedName>
        <fullName evidence="7">Oligosaccharide flippase family protein</fullName>
    </submittedName>
</protein>
<feature type="transmembrane region" description="Helical" evidence="6">
    <location>
        <begin position="209"/>
        <end position="228"/>
    </location>
</feature>
<keyword evidence="5 6" id="KW-0472">Membrane</keyword>
<dbReference type="PANTHER" id="PTHR30250">
    <property type="entry name" value="PST FAMILY PREDICTED COLANIC ACID TRANSPORTER"/>
    <property type="match status" value="1"/>
</dbReference>
<evidence type="ECO:0000313" key="7">
    <source>
        <dbReference type="EMBL" id="MBU3855891.1"/>
    </source>
</evidence>
<feature type="transmembrane region" description="Helical" evidence="6">
    <location>
        <begin position="413"/>
        <end position="432"/>
    </location>
</feature>
<accession>A0A948TM26</accession>
<keyword evidence="4 6" id="KW-1133">Transmembrane helix</keyword>
<organism evidence="7 8">
    <name type="scientific">Candidatus Phocaeicola excrementipullorum</name>
    <dbReference type="NCBI Taxonomy" id="2838731"/>
    <lineage>
        <taxon>Bacteria</taxon>
        <taxon>Pseudomonadati</taxon>
        <taxon>Bacteroidota</taxon>
        <taxon>Bacteroidia</taxon>
        <taxon>Bacteroidales</taxon>
        <taxon>Bacteroidaceae</taxon>
        <taxon>Phocaeicola</taxon>
    </lineage>
</organism>
<feature type="transmembrane region" description="Helical" evidence="6">
    <location>
        <begin position="167"/>
        <end position="188"/>
    </location>
</feature>
<sequence length="475" mass="53800">MSIKRNFIYSSILVTSNYIFPFITYPYISRVLGVTNIGICNFVDSIVNYFILFSMMGIGIIGIREIASAKKNQDDLNSTFSSLFFLNAISTVVSLVTLIGAIYLVPDLFQYRALMYIGAIRLLSNFFLVDWFYRGIEKFKYVTSITIGVKCLYVIAVFLFIHTPNDYPVYYLLTTLMITINAIFNWSYIRHFTQLTLKKLAIKKYVSQFFILGFHSMLTTMYTSFNVAYLGFVTNPTEVGYYTTATKLYTIIIALYSAFTGVMLPRISALLSEGKEEEFKSLIHKSIGVLFSIAIPIVIIACTFSPEIIEIISGKGFEGAIPATRIVMPLILIIGYEQIIVIQILMPLKRDKAIFINSIIGASVGILLNILLVAFLKSTGSAIVWLISEISVLISAQYFVQKNTEIKFPFKELSKNLLSYIPAMAICILIYLNVEGNAFLRLGISSAFIGIYFFIVQRFYLRNEIILPLIYKLKK</sequence>
<keyword evidence="3 6" id="KW-0812">Transmembrane</keyword>
<feature type="transmembrane region" description="Helical" evidence="6">
    <location>
        <begin position="326"/>
        <end position="346"/>
    </location>
</feature>
<dbReference type="EMBL" id="JAHLFJ010000047">
    <property type="protein sequence ID" value="MBU3855891.1"/>
    <property type="molecule type" value="Genomic_DNA"/>
</dbReference>